<feature type="compositionally biased region" description="Basic and acidic residues" evidence="1">
    <location>
        <begin position="57"/>
        <end position="69"/>
    </location>
</feature>
<protein>
    <submittedName>
        <fullName evidence="2">Uncharacterized protein</fullName>
    </submittedName>
</protein>
<feature type="compositionally biased region" description="Acidic residues" evidence="1">
    <location>
        <begin position="37"/>
        <end position="48"/>
    </location>
</feature>
<dbReference type="EMBL" id="BDIP01001239">
    <property type="protein sequence ID" value="GIQ83932.1"/>
    <property type="molecule type" value="Genomic_DNA"/>
</dbReference>
<evidence type="ECO:0000313" key="3">
    <source>
        <dbReference type="Proteomes" id="UP000265618"/>
    </source>
</evidence>
<gene>
    <name evidence="2" type="ORF">KIPB_005339</name>
</gene>
<feature type="compositionally biased region" description="Polar residues" evidence="1">
    <location>
        <begin position="110"/>
        <end position="139"/>
    </location>
</feature>
<evidence type="ECO:0000256" key="1">
    <source>
        <dbReference type="SAM" id="MobiDB-lite"/>
    </source>
</evidence>
<dbReference type="AlphaFoldDB" id="A0A9K3CWV8"/>
<keyword evidence="3" id="KW-1185">Reference proteome</keyword>
<sequence length="315" mass="34850">ADIAHLAMLREHLQIGADTTREVAGILSKIDSGMFADEEVTESTEEEDRFGHGRRGSQRDTPHEADTPRPEEILCVQMLSHASASLCMLLSEWVRLGISTLFPVADTDTGMATSPTKGPNRAQTVSPDTQKGQGATSPTRGPVVAQSPARGAAEDGTVPIVQRPVVDRSTFLANCLKSMTYAADTVMDVRKLSIDKRIRSSDLDLDLDERTSTYGNLQPPLPDQWVDACPGTVGASVLLALVRYVHSCAAFDMHQSTIDTGYTQVHVSLTQYIDIEDDKETKRHIMFLRKGLEREHHNRQKERERRLEGEEEEAQ</sequence>
<name>A0A9K3CWV8_9EUKA</name>
<comment type="caution">
    <text evidence="2">The sequence shown here is derived from an EMBL/GenBank/DDBJ whole genome shotgun (WGS) entry which is preliminary data.</text>
</comment>
<feature type="region of interest" description="Disordered" evidence="1">
    <location>
        <begin position="37"/>
        <end position="69"/>
    </location>
</feature>
<accession>A0A9K3CWV8</accession>
<dbReference type="Proteomes" id="UP000265618">
    <property type="component" value="Unassembled WGS sequence"/>
</dbReference>
<proteinExistence type="predicted"/>
<organism evidence="2 3">
    <name type="scientific">Kipferlia bialata</name>
    <dbReference type="NCBI Taxonomy" id="797122"/>
    <lineage>
        <taxon>Eukaryota</taxon>
        <taxon>Metamonada</taxon>
        <taxon>Carpediemonas-like organisms</taxon>
        <taxon>Kipferlia</taxon>
    </lineage>
</organism>
<feature type="non-terminal residue" evidence="2">
    <location>
        <position position="1"/>
    </location>
</feature>
<feature type="region of interest" description="Disordered" evidence="1">
    <location>
        <begin position="110"/>
        <end position="151"/>
    </location>
</feature>
<evidence type="ECO:0000313" key="2">
    <source>
        <dbReference type="EMBL" id="GIQ83932.1"/>
    </source>
</evidence>
<feature type="region of interest" description="Disordered" evidence="1">
    <location>
        <begin position="296"/>
        <end position="315"/>
    </location>
</feature>
<reference evidence="2 3" key="1">
    <citation type="journal article" date="2018" name="PLoS ONE">
        <title>The draft genome of Kipferlia bialata reveals reductive genome evolution in fornicate parasites.</title>
        <authorList>
            <person name="Tanifuji G."/>
            <person name="Takabayashi S."/>
            <person name="Kume K."/>
            <person name="Takagi M."/>
            <person name="Nakayama T."/>
            <person name="Kamikawa R."/>
            <person name="Inagaki Y."/>
            <person name="Hashimoto T."/>
        </authorList>
    </citation>
    <scope>NUCLEOTIDE SEQUENCE [LARGE SCALE GENOMIC DNA]</scope>
    <source>
        <strain evidence="2">NY0173</strain>
    </source>
</reference>
<feature type="compositionally biased region" description="Basic and acidic residues" evidence="1">
    <location>
        <begin position="296"/>
        <end position="308"/>
    </location>
</feature>